<dbReference type="InterPro" id="IPR027417">
    <property type="entry name" value="P-loop_NTPase"/>
</dbReference>
<keyword evidence="3 5" id="KW-0067">ATP-binding</keyword>
<name>A0AAU7PN46_9FIRM</name>
<dbReference type="PANTHER" id="PTHR42794">
    <property type="entry name" value="HEMIN IMPORT ATP-BINDING PROTEIN HMUV"/>
    <property type="match status" value="1"/>
</dbReference>
<keyword evidence="1" id="KW-0813">Transport</keyword>
<dbReference type="GO" id="GO:0016887">
    <property type="term" value="F:ATP hydrolysis activity"/>
    <property type="evidence" value="ECO:0007669"/>
    <property type="project" value="InterPro"/>
</dbReference>
<protein>
    <submittedName>
        <fullName evidence="5">ABC transporter ATP-binding protein</fullName>
    </submittedName>
</protein>
<dbReference type="SMART" id="SM00382">
    <property type="entry name" value="AAA"/>
    <property type="match status" value="1"/>
</dbReference>
<sequence>MDVTVKDLKVHLAANEILKGVSLEVTNGKFIGVLGPNGSGKSTLLKTVYRMQKASDGVVMLDEKPLQSYKPKALAREMAVVGQFNNINFDLTVEEIVMLGRSPHLGTLEREKQRDRDLVSDSLAKVGMESYAKRSFSTLSGGEKQRIVLARALAQQPSLLILDEPTNHLDITYQLQILSIIKHLGINVLAALHDLSLAAQYCDTIYILNKGEIDSFGSPKNIINREMVRRIYGVDCKITEDSQAGMAISYFPLV</sequence>
<organism evidence="5">
    <name type="scientific">Lacrimispora sp. BS-2</name>
    <dbReference type="NCBI Taxonomy" id="3151850"/>
    <lineage>
        <taxon>Bacteria</taxon>
        <taxon>Bacillati</taxon>
        <taxon>Bacillota</taxon>
        <taxon>Clostridia</taxon>
        <taxon>Lachnospirales</taxon>
        <taxon>Lachnospiraceae</taxon>
        <taxon>Lacrimispora</taxon>
    </lineage>
</organism>
<dbReference type="InterPro" id="IPR003593">
    <property type="entry name" value="AAA+_ATPase"/>
</dbReference>
<evidence type="ECO:0000259" key="4">
    <source>
        <dbReference type="PROSITE" id="PS50893"/>
    </source>
</evidence>
<reference evidence="5" key="1">
    <citation type="submission" date="2024-06" db="EMBL/GenBank/DDBJ databases">
        <title>Lacrimispora cavernae sp. nov., a novel anaerobe isolated from bat guano pile inside a cave.</title>
        <authorList>
            <person name="Miller S.L."/>
            <person name="Lu N."/>
            <person name="King J."/>
            <person name="Sankaranarayanan K."/>
            <person name="Lawson P.A."/>
        </authorList>
    </citation>
    <scope>NUCLEOTIDE SEQUENCE</scope>
    <source>
        <strain evidence="5">BS-2</strain>
    </source>
</reference>
<gene>
    <name evidence="5" type="ORF">ABFV83_18655</name>
</gene>
<evidence type="ECO:0000256" key="2">
    <source>
        <dbReference type="ARBA" id="ARBA00022741"/>
    </source>
</evidence>
<dbReference type="Gene3D" id="3.40.50.300">
    <property type="entry name" value="P-loop containing nucleotide triphosphate hydrolases"/>
    <property type="match status" value="1"/>
</dbReference>
<evidence type="ECO:0000256" key="3">
    <source>
        <dbReference type="ARBA" id="ARBA00022840"/>
    </source>
</evidence>
<dbReference type="CDD" id="cd03214">
    <property type="entry name" value="ABC_Iron-Siderophores_B12_Hemin"/>
    <property type="match status" value="1"/>
</dbReference>
<keyword evidence="2" id="KW-0547">Nucleotide-binding</keyword>
<dbReference type="Pfam" id="PF00005">
    <property type="entry name" value="ABC_tran"/>
    <property type="match status" value="1"/>
</dbReference>
<dbReference type="InterPro" id="IPR003439">
    <property type="entry name" value="ABC_transporter-like_ATP-bd"/>
</dbReference>
<dbReference type="RefSeq" id="WP_349946012.1">
    <property type="nucleotide sequence ID" value="NZ_CP157940.1"/>
</dbReference>
<evidence type="ECO:0000313" key="5">
    <source>
        <dbReference type="EMBL" id="XBS53799.1"/>
    </source>
</evidence>
<dbReference type="InterPro" id="IPR017871">
    <property type="entry name" value="ABC_transporter-like_CS"/>
</dbReference>
<dbReference type="SUPFAM" id="SSF52540">
    <property type="entry name" value="P-loop containing nucleoside triphosphate hydrolases"/>
    <property type="match status" value="1"/>
</dbReference>
<dbReference type="PROSITE" id="PS00211">
    <property type="entry name" value="ABC_TRANSPORTER_1"/>
    <property type="match status" value="1"/>
</dbReference>
<dbReference type="FunFam" id="3.40.50.300:FF:000134">
    <property type="entry name" value="Iron-enterobactin ABC transporter ATP-binding protein"/>
    <property type="match status" value="1"/>
</dbReference>
<dbReference type="AlphaFoldDB" id="A0AAU7PN46"/>
<dbReference type="PANTHER" id="PTHR42794:SF2">
    <property type="entry name" value="ABC TRANSPORTER ATP-BINDING PROTEIN"/>
    <property type="match status" value="1"/>
</dbReference>
<proteinExistence type="predicted"/>
<dbReference type="EMBL" id="CP157940">
    <property type="protein sequence ID" value="XBS53799.1"/>
    <property type="molecule type" value="Genomic_DNA"/>
</dbReference>
<feature type="domain" description="ABC transporter" evidence="4">
    <location>
        <begin position="3"/>
        <end position="235"/>
    </location>
</feature>
<dbReference type="GO" id="GO:0005524">
    <property type="term" value="F:ATP binding"/>
    <property type="evidence" value="ECO:0007669"/>
    <property type="project" value="UniProtKB-KW"/>
</dbReference>
<accession>A0AAU7PN46</accession>
<evidence type="ECO:0000256" key="1">
    <source>
        <dbReference type="ARBA" id="ARBA00022448"/>
    </source>
</evidence>
<dbReference type="PROSITE" id="PS50893">
    <property type="entry name" value="ABC_TRANSPORTER_2"/>
    <property type="match status" value="1"/>
</dbReference>